<gene>
    <name evidence="10" type="ORF">ACFFTL_05925</name>
</gene>
<feature type="transmembrane region" description="Helical" evidence="7">
    <location>
        <begin position="139"/>
        <end position="159"/>
    </location>
</feature>
<evidence type="ECO:0000256" key="7">
    <source>
        <dbReference type="RuleBase" id="RU363032"/>
    </source>
</evidence>
<keyword evidence="11" id="KW-1185">Reference proteome</keyword>
<dbReference type="Gene3D" id="1.10.3720.10">
    <property type="entry name" value="MetI-like"/>
    <property type="match status" value="1"/>
</dbReference>
<feature type="domain" description="ABC transmembrane type-1" evidence="9">
    <location>
        <begin position="100"/>
        <end position="290"/>
    </location>
</feature>
<dbReference type="InterPro" id="IPR050366">
    <property type="entry name" value="BP-dependent_transpt_permease"/>
</dbReference>
<dbReference type="PROSITE" id="PS50928">
    <property type="entry name" value="ABC_TM1"/>
    <property type="match status" value="1"/>
</dbReference>
<feature type="compositionally biased region" description="Low complexity" evidence="8">
    <location>
        <begin position="1"/>
        <end position="11"/>
    </location>
</feature>
<evidence type="ECO:0000313" key="11">
    <source>
        <dbReference type="Proteomes" id="UP001589710"/>
    </source>
</evidence>
<feature type="transmembrane region" description="Helical" evidence="7">
    <location>
        <begin position="264"/>
        <end position="289"/>
    </location>
</feature>
<evidence type="ECO:0000313" key="10">
    <source>
        <dbReference type="EMBL" id="MFB9571888.1"/>
    </source>
</evidence>
<accession>A0ABV5R211</accession>
<keyword evidence="5 7" id="KW-1133">Transmembrane helix</keyword>
<protein>
    <submittedName>
        <fullName evidence="10">ABC transporter permease</fullName>
    </submittedName>
</protein>
<evidence type="ECO:0000256" key="3">
    <source>
        <dbReference type="ARBA" id="ARBA00022475"/>
    </source>
</evidence>
<keyword evidence="2 7" id="KW-0813">Transport</keyword>
<keyword evidence="3" id="KW-1003">Cell membrane</keyword>
<reference evidence="10 11" key="1">
    <citation type="submission" date="2024-09" db="EMBL/GenBank/DDBJ databases">
        <authorList>
            <person name="Sun Q."/>
            <person name="Mori K."/>
        </authorList>
    </citation>
    <scope>NUCLEOTIDE SEQUENCE [LARGE SCALE GENOMIC DNA]</scope>
    <source>
        <strain evidence="10 11">JCM 3331</strain>
    </source>
</reference>
<evidence type="ECO:0000256" key="4">
    <source>
        <dbReference type="ARBA" id="ARBA00022692"/>
    </source>
</evidence>
<evidence type="ECO:0000256" key="8">
    <source>
        <dbReference type="SAM" id="MobiDB-lite"/>
    </source>
</evidence>
<dbReference type="PANTHER" id="PTHR43386:SF25">
    <property type="entry name" value="PEPTIDE ABC TRANSPORTER PERMEASE PROTEIN"/>
    <property type="match status" value="1"/>
</dbReference>
<comment type="subcellular location">
    <subcellularLocation>
        <location evidence="1 7">Cell membrane</location>
        <topology evidence="1 7">Multi-pass membrane protein</topology>
    </subcellularLocation>
</comment>
<feature type="transmembrane region" description="Helical" evidence="7">
    <location>
        <begin position="220"/>
        <end position="244"/>
    </location>
</feature>
<sequence>MAVVTDTPDITTDPEKGPHKDNGLVRRRWLGRILGGSRTMALPIGVLALFVLVAVFAPWLAPQDPNAVSLADSLQGTSADHLLGTDQSGRDVLSRLIYGARTSLLGPLGVVVGATLLGVTIGVIAAWRGGWVDSLLSRVIELIFAFPGVLLAILLVSVLSAGLKATVLALAIAYTPYMARMTRSAALTERHRPYIRALEIQGFSAGGIIVRHLLPNIAPLVLAQASLCFGYAMIDLAGLSFLGFGVQPPQADWGAMISEGQVALLQGAPLSALAPGVLIVVAVVAFSLIGESVADRIRRADR</sequence>
<dbReference type="SUPFAM" id="SSF161098">
    <property type="entry name" value="MetI-like"/>
    <property type="match status" value="1"/>
</dbReference>
<name>A0ABV5R211_9ACTN</name>
<feature type="transmembrane region" description="Helical" evidence="7">
    <location>
        <begin position="40"/>
        <end position="61"/>
    </location>
</feature>
<evidence type="ECO:0000256" key="1">
    <source>
        <dbReference type="ARBA" id="ARBA00004651"/>
    </source>
</evidence>
<proteinExistence type="inferred from homology"/>
<keyword evidence="6 7" id="KW-0472">Membrane</keyword>
<evidence type="ECO:0000256" key="2">
    <source>
        <dbReference type="ARBA" id="ARBA00022448"/>
    </source>
</evidence>
<feature type="region of interest" description="Disordered" evidence="8">
    <location>
        <begin position="1"/>
        <end position="21"/>
    </location>
</feature>
<dbReference type="InterPro" id="IPR025966">
    <property type="entry name" value="OppC_N"/>
</dbReference>
<dbReference type="PANTHER" id="PTHR43386">
    <property type="entry name" value="OLIGOPEPTIDE TRANSPORT SYSTEM PERMEASE PROTEIN APPC"/>
    <property type="match status" value="1"/>
</dbReference>
<dbReference type="CDD" id="cd06261">
    <property type="entry name" value="TM_PBP2"/>
    <property type="match status" value="1"/>
</dbReference>
<keyword evidence="4 7" id="KW-0812">Transmembrane</keyword>
<comment type="similarity">
    <text evidence="7">Belongs to the binding-protein-dependent transport system permease family.</text>
</comment>
<dbReference type="EMBL" id="JBHMCG010000024">
    <property type="protein sequence ID" value="MFB9571888.1"/>
    <property type="molecule type" value="Genomic_DNA"/>
</dbReference>
<evidence type="ECO:0000256" key="5">
    <source>
        <dbReference type="ARBA" id="ARBA00022989"/>
    </source>
</evidence>
<dbReference type="InterPro" id="IPR000515">
    <property type="entry name" value="MetI-like"/>
</dbReference>
<comment type="caution">
    <text evidence="10">The sequence shown here is derived from an EMBL/GenBank/DDBJ whole genome shotgun (WGS) entry which is preliminary data.</text>
</comment>
<dbReference type="Proteomes" id="UP001589710">
    <property type="component" value="Unassembled WGS sequence"/>
</dbReference>
<dbReference type="Pfam" id="PF00528">
    <property type="entry name" value="BPD_transp_1"/>
    <property type="match status" value="1"/>
</dbReference>
<organism evidence="10 11">
    <name type="scientific">Streptomyces yanii</name>
    <dbReference type="NCBI Taxonomy" id="78510"/>
    <lineage>
        <taxon>Bacteria</taxon>
        <taxon>Bacillati</taxon>
        <taxon>Actinomycetota</taxon>
        <taxon>Actinomycetes</taxon>
        <taxon>Kitasatosporales</taxon>
        <taxon>Streptomycetaceae</taxon>
        <taxon>Streptomyces</taxon>
    </lineage>
</organism>
<evidence type="ECO:0000256" key="6">
    <source>
        <dbReference type="ARBA" id="ARBA00023136"/>
    </source>
</evidence>
<dbReference type="RefSeq" id="WP_345516180.1">
    <property type="nucleotide sequence ID" value="NZ_BAAAXD010000035.1"/>
</dbReference>
<evidence type="ECO:0000259" key="9">
    <source>
        <dbReference type="PROSITE" id="PS50928"/>
    </source>
</evidence>
<dbReference type="InterPro" id="IPR035906">
    <property type="entry name" value="MetI-like_sf"/>
</dbReference>
<feature type="transmembrane region" description="Helical" evidence="7">
    <location>
        <begin position="104"/>
        <end position="127"/>
    </location>
</feature>
<dbReference type="Pfam" id="PF12911">
    <property type="entry name" value="OppC_N"/>
    <property type="match status" value="1"/>
</dbReference>